<protein>
    <recommendedName>
        <fullName evidence="4">Negative regulator of flagellin synthesis</fullName>
    </recommendedName>
</protein>
<dbReference type="EMBL" id="FQXG01000003">
    <property type="protein sequence ID" value="SHH47972.1"/>
    <property type="molecule type" value="Genomic_DNA"/>
</dbReference>
<keyword evidence="3" id="KW-1185">Reference proteome</keyword>
<dbReference type="InterPro" id="IPR035890">
    <property type="entry name" value="Anti-sigma-28_factor_FlgM_sf"/>
</dbReference>
<dbReference type="SUPFAM" id="SSF101498">
    <property type="entry name" value="Anti-sigma factor FlgM"/>
    <property type="match status" value="1"/>
</dbReference>
<sequence>MFNSVQRTTPAPAAPGEVRQASQAAPSAPARGQEPGVKVSRSNEEGWLESRLLEYQPPKYKSLEDIARAIESGNYQIDTRALAEHVAHDVAQGSASK</sequence>
<feature type="region of interest" description="Disordered" evidence="1">
    <location>
        <begin position="1"/>
        <end position="44"/>
    </location>
</feature>
<dbReference type="Proteomes" id="UP000184268">
    <property type="component" value="Unassembled WGS sequence"/>
</dbReference>
<evidence type="ECO:0000313" key="2">
    <source>
        <dbReference type="EMBL" id="SHH47972.1"/>
    </source>
</evidence>
<dbReference type="AlphaFoldDB" id="A0A1M5TB57"/>
<dbReference type="STRING" id="299255.SAMN02745129_2068"/>
<reference evidence="2 3" key="1">
    <citation type="submission" date="2016-11" db="EMBL/GenBank/DDBJ databases">
        <authorList>
            <person name="Jaros S."/>
            <person name="Januszkiewicz K."/>
            <person name="Wedrychowicz H."/>
        </authorList>
    </citation>
    <scope>NUCLEOTIDE SEQUENCE [LARGE SCALE GENOMIC DNA]</scope>
    <source>
        <strain evidence="2 3">DSM 16917</strain>
    </source>
</reference>
<organism evidence="2 3">
    <name type="scientific">Ferrimonas marina</name>
    <dbReference type="NCBI Taxonomy" id="299255"/>
    <lineage>
        <taxon>Bacteria</taxon>
        <taxon>Pseudomonadati</taxon>
        <taxon>Pseudomonadota</taxon>
        <taxon>Gammaproteobacteria</taxon>
        <taxon>Alteromonadales</taxon>
        <taxon>Ferrimonadaceae</taxon>
        <taxon>Ferrimonas</taxon>
    </lineage>
</organism>
<name>A0A1M5TB57_9GAMM</name>
<evidence type="ECO:0000313" key="3">
    <source>
        <dbReference type="Proteomes" id="UP000184268"/>
    </source>
</evidence>
<accession>A0A1M5TB57</accession>
<evidence type="ECO:0008006" key="4">
    <source>
        <dbReference type="Google" id="ProtNLM"/>
    </source>
</evidence>
<evidence type="ECO:0000256" key="1">
    <source>
        <dbReference type="SAM" id="MobiDB-lite"/>
    </source>
</evidence>
<gene>
    <name evidence="2" type="ORF">SAMN02745129_2068</name>
</gene>
<proteinExistence type="predicted"/>
<feature type="compositionally biased region" description="Low complexity" evidence="1">
    <location>
        <begin position="19"/>
        <end position="31"/>
    </location>
</feature>